<feature type="chain" id="PRO_5046661604" description="Lipoprotein" evidence="1">
    <location>
        <begin position="25"/>
        <end position="113"/>
    </location>
</feature>
<protein>
    <recommendedName>
        <fullName evidence="4">Lipoprotein</fullName>
    </recommendedName>
</protein>
<sequence>MNFAKMACLATTSFALLSACTLQKATDTGRWFSQQNGLSLDRNVEALSPNHWRFTVFTSTLGLTSNLKFAVEEVTQPYCSGKTPKVVFDELSEGIHNAVTGGQRYAKGKFHCE</sequence>
<gene>
    <name evidence="2" type="ORF">LIN78_07995</name>
</gene>
<evidence type="ECO:0000313" key="2">
    <source>
        <dbReference type="EMBL" id="MCB6183487.1"/>
    </source>
</evidence>
<proteinExistence type="predicted"/>
<accession>A0ABS8D5N2</accession>
<comment type="caution">
    <text evidence="2">The sequence shown here is derived from an EMBL/GenBank/DDBJ whole genome shotgun (WGS) entry which is preliminary data.</text>
</comment>
<keyword evidence="3" id="KW-1185">Reference proteome</keyword>
<dbReference type="Proteomes" id="UP001165395">
    <property type="component" value="Unassembled WGS sequence"/>
</dbReference>
<keyword evidence="1" id="KW-0732">Signal</keyword>
<reference evidence="2" key="1">
    <citation type="submission" date="2021-10" db="EMBL/GenBank/DDBJ databases">
        <title>The complete genome sequence of Leeia sp. TBRC 13508.</title>
        <authorList>
            <person name="Charoenyingcharoen P."/>
            <person name="Yukphan P."/>
        </authorList>
    </citation>
    <scope>NUCLEOTIDE SEQUENCE</scope>
    <source>
        <strain evidence="2">TBRC 13508</strain>
    </source>
</reference>
<organism evidence="2 3">
    <name type="scientific">Leeia speluncae</name>
    <dbReference type="NCBI Taxonomy" id="2884804"/>
    <lineage>
        <taxon>Bacteria</taxon>
        <taxon>Pseudomonadati</taxon>
        <taxon>Pseudomonadota</taxon>
        <taxon>Betaproteobacteria</taxon>
        <taxon>Neisseriales</taxon>
        <taxon>Leeiaceae</taxon>
        <taxon>Leeia</taxon>
    </lineage>
</organism>
<evidence type="ECO:0008006" key="4">
    <source>
        <dbReference type="Google" id="ProtNLM"/>
    </source>
</evidence>
<evidence type="ECO:0000313" key="3">
    <source>
        <dbReference type="Proteomes" id="UP001165395"/>
    </source>
</evidence>
<dbReference type="PROSITE" id="PS51257">
    <property type="entry name" value="PROKAR_LIPOPROTEIN"/>
    <property type="match status" value="1"/>
</dbReference>
<name>A0ABS8D5N2_9NEIS</name>
<dbReference type="RefSeq" id="WP_227180272.1">
    <property type="nucleotide sequence ID" value="NZ_JAJBZT010000004.1"/>
</dbReference>
<feature type="signal peptide" evidence="1">
    <location>
        <begin position="1"/>
        <end position="24"/>
    </location>
</feature>
<dbReference type="EMBL" id="JAJBZT010000004">
    <property type="protein sequence ID" value="MCB6183487.1"/>
    <property type="molecule type" value="Genomic_DNA"/>
</dbReference>
<evidence type="ECO:0000256" key="1">
    <source>
        <dbReference type="SAM" id="SignalP"/>
    </source>
</evidence>